<feature type="domain" description="DUF11" evidence="5">
    <location>
        <begin position="639"/>
        <end position="744"/>
    </location>
</feature>
<sequence length="957" mass="99685">LNLPPGEYKVVEKQQPAGTNDGKTKPGNIGGTPMGNGSAEGSATAQNPSFIGTITVGVGQVSVENNFGEVPAASISGNVYNDSNDDGIRQPEEGGFANVTVELTGTDDLGNPVTLTTTTDANGKYTFENLRPGTYVVTEPNQPAETLNGKTTAGSTGGTGGNPSTTTSEITGIVLKPGDKSVDNNFGEIGDSPDMLVSKSSNTVKFTVNNVATYTIRVRNGGQQASTGEYIVKDRLPAGLNLAEVPSGNGWTCSGAVGDARFECRSSEVVNAGATSTSDITVKVNVTAEAARAGTVNNAVLVEGGGENEFRTPTTTERNTFEGDVTQLPVCDAAITQNVCRVPNQVQLSASVGGTVWYDIGSDDAFLDSGDTRLQSWIVELLDAATGQVAKTTTTAVDGSYRFGDVVPGIKWNIQFRDPASGVLWAWPVNQETAGGMGVSCDATRAISDGSSSACRITENGTSQLQVVLEAGQHLPQQSLPVDPSGVVYDAITRDPVPGSIVTLTPVGVCNGYDPKTAILNAGAGGYRVEGNAVSMTVGTSGYYQFMFGPAAPARCEFQLTVTPPGGYQFVSSLIPPQEGSLSPLGAAGTSHLVQPQADAPTGAVGTPTQYWLTVFAGSATAGIVHNHLPLDTSAGTGLVITKTGDRQTAEIGDTVQYSITVRQTSGSAMATVNIVDTLPRGFTYIDGTARVGGRALDEPFGKPGPRLGFNLGPINVGQQLVLTYRVRVGVGAQQGDGINRAQAHGCSITGGCIDPGSMTPVPGSVPSNQAQYRVRVTGGVFTEEACVLGKVFVDCNNNHVQDNEELGIPGVRLYFSNGTWVISDSEGKYSYCGLTPQSHTLKVDPSTLPAGSRLTTSSNRNLGDADSLFLDLKNGELHRADFIEGSCSNPLLEQVKARRTQGEVRAPETETGQSPLRFESKPARAPQQATDSANQRPIVYPRPNPPSASASQEVQP</sequence>
<evidence type="ECO:0000256" key="2">
    <source>
        <dbReference type="ARBA" id="ARBA00022525"/>
    </source>
</evidence>
<keyword evidence="8" id="KW-1185">Reference proteome</keyword>
<feature type="region of interest" description="Disordered" evidence="4">
    <location>
        <begin position="899"/>
        <end position="957"/>
    </location>
</feature>
<evidence type="ECO:0000256" key="3">
    <source>
        <dbReference type="ARBA" id="ARBA00022729"/>
    </source>
</evidence>
<keyword evidence="2" id="KW-0964">Secreted</keyword>
<evidence type="ECO:0000259" key="6">
    <source>
        <dbReference type="Pfam" id="PF17210"/>
    </source>
</evidence>
<comment type="subcellular location">
    <subcellularLocation>
        <location evidence="1">Secreted</location>
    </subcellularLocation>
</comment>
<dbReference type="Proteomes" id="UP001301653">
    <property type="component" value="Unassembled WGS sequence"/>
</dbReference>
<name>A0ABU5V4Q4_9GAMM</name>
<proteinExistence type="predicted"/>
<dbReference type="PANTHER" id="PTHR23303">
    <property type="entry name" value="CARBOXYPEPTIDASE REGULATORY REGION-CONTAINING"/>
    <property type="match status" value="1"/>
</dbReference>
<feature type="region of interest" description="Disordered" evidence="4">
    <location>
        <begin position="140"/>
        <end position="167"/>
    </location>
</feature>
<gene>
    <name evidence="7" type="ORF">VA603_10450</name>
</gene>
<feature type="domain" description="SD-repeat containing protein B" evidence="6">
    <location>
        <begin position="74"/>
        <end position="184"/>
    </location>
</feature>
<feature type="domain" description="SD-repeat containing protein B" evidence="6">
    <location>
        <begin position="792"/>
        <end position="862"/>
    </location>
</feature>
<keyword evidence="3" id="KW-0732">Signal</keyword>
<protein>
    <submittedName>
        <fullName evidence="7">SdrD B-like domain-containing protein</fullName>
    </submittedName>
</protein>
<dbReference type="InterPro" id="IPR047589">
    <property type="entry name" value="DUF11_rpt"/>
</dbReference>
<feature type="region of interest" description="Disordered" evidence="4">
    <location>
        <begin position="1"/>
        <end position="46"/>
    </location>
</feature>
<dbReference type="Pfam" id="PF01345">
    <property type="entry name" value="DUF11"/>
    <property type="match status" value="2"/>
</dbReference>
<dbReference type="InterPro" id="IPR001434">
    <property type="entry name" value="OmcB-like_DUF11"/>
</dbReference>
<organism evidence="7 8">
    <name type="scientific">Stenotrophomonas capsici</name>
    <dbReference type="NCBI Taxonomy" id="3110230"/>
    <lineage>
        <taxon>Bacteria</taxon>
        <taxon>Pseudomonadati</taxon>
        <taxon>Pseudomonadota</taxon>
        <taxon>Gammaproteobacteria</taxon>
        <taxon>Lysobacterales</taxon>
        <taxon>Lysobacteraceae</taxon>
        <taxon>Stenotrophomonas</taxon>
    </lineage>
</organism>
<evidence type="ECO:0000259" key="5">
    <source>
        <dbReference type="Pfam" id="PF01345"/>
    </source>
</evidence>
<feature type="domain" description="DUF11" evidence="5">
    <location>
        <begin position="194"/>
        <end position="303"/>
    </location>
</feature>
<evidence type="ECO:0000313" key="7">
    <source>
        <dbReference type="EMBL" id="MEA5667952.1"/>
    </source>
</evidence>
<evidence type="ECO:0000313" key="8">
    <source>
        <dbReference type="Proteomes" id="UP001301653"/>
    </source>
</evidence>
<dbReference type="PANTHER" id="PTHR23303:SF15">
    <property type="entry name" value="COLOSSIN-A"/>
    <property type="match status" value="1"/>
</dbReference>
<comment type="caution">
    <text evidence="7">The sequence shown here is derived from an EMBL/GenBank/DDBJ whole genome shotgun (WGS) entry which is preliminary data.</text>
</comment>
<dbReference type="Pfam" id="PF17210">
    <property type="entry name" value="SdrD_B"/>
    <property type="match status" value="3"/>
</dbReference>
<feature type="domain" description="SD-repeat containing protein B" evidence="6">
    <location>
        <begin position="350"/>
        <end position="421"/>
    </location>
</feature>
<dbReference type="InterPro" id="IPR033764">
    <property type="entry name" value="Sdr_B"/>
</dbReference>
<evidence type="ECO:0000256" key="4">
    <source>
        <dbReference type="SAM" id="MobiDB-lite"/>
    </source>
</evidence>
<dbReference type="SUPFAM" id="SSF117074">
    <property type="entry name" value="Hypothetical protein PA1324"/>
    <property type="match status" value="3"/>
</dbReference>
<dbReference type="InterPro" id="IPR051417">
    <property type="entry name" value="SDr/BOS_complex"/>
</dbReference>
<dbReference type="NCBIfam" id="TIGR01451">
    <property type="entry name" value="B_ant_repeat"/>
    <property type="match status" value="2"/>
</dbReference>
<dbReference type="InterPro" id="IPR013783">
    <property type="entry name" value="Ig-like_fold"/>
</dbReference>
<feature type="non-terminal residue" evidence="7">
    <location>
        <position position="1"/>
    </location>
</feature>
<dbReference type="Gene3D" id="2.60.40.740">
    <property type="match status" value="1"/>
</dbReference>
<dbReference type="RefSeq" id="WP_323438779.1">
    <property type="nucleotide sequence ID" value="NZ_JAYFUH010000153.1"/>
</dbReference>
<reference evidence="7 8" key="1">
    <citation type="submission" date="2023-12" db="EMBL/GenBank/DDBJ databases">
        <title>Stenotrophomonas guangdongensis sp. nov., isolated from wilted pepper plants (Capsicum annuum).</title>
        <authorList>
            <person name="Qiu M."/>
            <person name="Li Y."/>
            <person name="Liu Q."/>
            <person name="Zhang X."/>
            <person name="Huang Y."/>
            <person name="Guo R."/>
            <person name="Hu M."/>
            <person name="Zhou J."/>
            <person name="Zhou X."/>
        </authorList>
    </citation>
    <scope>NUCLEOTIDE SEQUENCE [LARGE SCALE GENOMIC DNA]</scope>
    <source>
        <strain evidence="7 8">MH1</strain>
    </source>
</reference>
<accession>A0ABU5V4Q4</accession>
<evidence type="ECO:0000256" key="1">
    <source>
        <dbReference type="ARBA" id="ARBA00004613"/>
    </source>
</evidence>
<dbReference type="Gene3D" id="2.60.40.10">
    <property type="entry name" value="Immunoglobulins"/>
    <property type="match status" value="3"/>
</dbReference>
<dbReference type="EMBL" id="JAYFUH010000153">
    <property type="protein sequence ID" value="MEA5667952.1"/>
    <property type="molecule type" value="Genomic_DNA"/>
</dbReference>
<feature type="compositionally biased region" description="Polar residues" evidence="4">
    <location>
        <begin position="948"/>
        <end position="957"/>
    </location>
</feature>